<feature type="compositionally biased region" description="Low complexity" evidence="1">
    <location>
        <begin position="25"/>
        <end position="34"/>
    </location>
</feature>
<dbReference type="EMBL" id="CP162512">
    <property type="protein sequence ID" value="XDI07542.1"/>
    <property type="molecule type" value="Genomic_DNA"/>
</dbReference>
<evidence type="ECO:0000256" key="1">
    <source>
        <dbReference type="SAM" id="MobiDB-lite"/>
    </source>
</evidence>
<dbReference type="RefSeq" id="WP_368499905.1">
    <property type="nucleotide sequence ID" value="NZ_CP162512.1"/>
</dbReference>
<name>A0AB39BMX8_9MICO</name>
<feature type="compositionally biased region" description="Basic and acidic residues" evidence="1">
    <location>
        <begin position="35"/>
        <end position="57"/>
    </location>
</feature>
<organism evidence="2">
    <name type="scientific">Herbiconiux sp. A18JL235</name>
    <dbReference type="NCBI Taxonomy" id="3152363"/>
    <lineage>
        <taxon>Bacteria</taxon>
        <taxon>Bacillati</taxon>
        <taxon>Actinomycetota</taxon>
        <taxon>Actinomycetes</taxon>
        <taxon>Micrococcales</taxon>
        <taxon>Microbacteriaceae</taxon>
        <taxon>Herbiconiux</taxon>
    </lineage>
</organism>
<geneLocation type="plasmid" evidence="2">
    <name>unnamed1</name>
</geneLocation>
<sequence length="57" mass="5933">MTDQADDQWPDDEQEPEREGGEGGAVEAAAAASSDGKHAGEYEEHGATGKDGEACRL</sequence>
<keyword evidence="2" id="KW-0614">Plasmid</keyword>
<feature type="compositionally biased region" description="Acidic residues" evidence="1">
    <location>
        <begin position="1"/>
        <end position="16"/>
    </location>
</feature>
<proteinExistence type="predicted"/>
<gene>
    <name evidence="2" type="ORF">ABFY20_19700</name>
</gene>
<accession>A0AB39BMX8</accession>
<dbReference type="AlphaFoldDB" id="A0AB39BMX8"/>
<reference evidence="2" key="1">
    <citation type="submission" date="2024-05" db="EMBL/GenBank/DDBJ databases">
        <title>Herbiconiux sp. A18JL235.</title>
        <authorList>
            <person name="Zhang G."/>
        </authorList>
    </citation>
    <scope>NUCLEOTIDE SEQUENCE</scope>
    <source>
        <strain evidence="2">A18JL235</strain>
        <plasmid evidence="2">unnamed1</plasmid>
    </source>
</reference>
<protein>
    <submittedName>
        <fullName evidence="2">Uncharacterized protein</fullName>
    </submittedName>
</protein>
<feature type="region of interest" description="Disordered" evidence="1">
    <location>
        <begin position="1"/>
        <end position="57"/>
    </location>
</feature>
<evidence type="ECO:0000313" key="2">
    <source>
        <dbReference type="EMBL" id="XDI07542.1"/>
    </source>
</evidence>